<reference evidence="2 3" key="1">
    <citation type="submission" date="2017-09" db="EMBL/GenBank/DDBJ databases">
        <authorList>
            <person name="Ehlers B."/>
            <person name="Leendertz F.H."/>
        </authorList>
    </citation>
    <scope>NUCLEOTIDE SEQUENCE [LARGE SCALE GENOMIC DNA]</scope>
    <source>
        <strain evidence="2 3">CGMCC 4.6857</strain>
    </source>
</reference>
<evidence type="ECO:0008006" key="4">
    <source>
        <dbReference type="Google" id="ProtNLM"/>
    </source>
</evidence>
<evidence type="ECO:0000313" key="2">
    <source>
        <dbReference type="EMBL" id="SNY38407.1"/>
    </source>
</evidence>
<evidence type="ECO:0000256" key="1">
    <source>
        <dbReference type="SAM" id="Phobius"/>
    </source>
</evidence>
<dbReference type="OrthoDB" id="244933at2"/>
<accession>A0A285HRT2</accession>
<keyword evidence="1" id="KW-1133">Transmembrane helix</keyword>
<gene>
    <name evidence="2" type="ORF">SAMN05421748_105217</name>
</gene>
<dbReference type="Proteomes" id="UP000219612">
    <property type="component" value="Unassembled WGS sequence"/>
</dbReference>
<dbReference type="AlphaFoldDB" id="A0A285HRT2"/>
<proteinExistence type="predicted"/>
<keyword evidence="3" id="KW-1185">Reference proteome</keyword>
<feature type="transmembrane region" description="Helical" evidence="1">
    <location>
        <begin position="83"/>
        <end position="102"/>
    </location>
</feature>
<feature type="transmembrane region" description="Helical" evidence="1">
    <location>
        <begin position="151"/>
        <end position="171"/>
    </location>
</feature>
<organism evidence="2 3">
    <name type="scientific">Paractinoplanes atraurantiacus</name>
    <dbReference type="NCBI Taxonomy" id="1036182"/>
    <lineage>
        <taxon>Bacteria</taxon>
        <taxon>Bacillati</taxon>
        <taxon>Actinomycetota</taxon>
        <taxon>Actinomycetes</taxon>
        <taxon>Micromonosporales</taxon>
        <taxon>Micromonosporaceae</taxon>
        <taxon>Paractinoplanes</taxon>
    </lineage>
</organism>
<keyword evidence="1" id="KW-0472">Membrane</keyword>
<evidence type="ECO:0000313" key="3">
    <source>
        <dbReference type="Proteomes" id="UP000219612"/>
    </source>
</evidence>
<feature type="transmembrane region" description="Helical" evidence="1">
    <location>
        <begin position="183"/>
        <end position="201"/>
    </location>
</feature>
<sequence>MRPARLNGAVAGLFVVGSFCFAVGSVPGYVSVVGDDADALTYFVGSLFFTAASFLQLVQAQTPGGDGAQRLVMWGPRPHDRNWLAAAFQFPGTILFNVSTLVALAHNLSVQQQDRHVWRPDMFGSTLFIISSVFGVLAVRGSPALPRWIAWLNLSGSGFFMAAALAGYILPSSGEVLDLRIDLAGTLLGALCFLIAAALLVPAQRPRHVKPPLSEEST</sequence>
<feature type="transmembrane region" description="Helical" evidence="1">
    <location>
        <begin position="9"/>
        <end position="30"/>
    </location>
</feature>
<keyword evidence="1" id="KW-0812">Transmembrane</keyword>
<feature type="transmembrane region" description="Helical" evidence="1">
    <location>
        <begin position="42"/>
        <end position="62"/>
    </location>
</feature>
<protein>
    <recommendedName>
        <fullName evidence="4">YrhK-like protein</fullName>
    </recommendedName>
</protein>
<feature type="transmembrane region" description="Helical" evidence="1">
    <location>
        <begin position="122"/>
        <end position="139"/>
    </location>
</feature>
<dbReference type="EMBL" id="OBDY01000005">
    <property type="protein sequence ID" value="SNY38407.1"/>
    <property type="molecule type" value="Genomic_DNA"/>
</dbReference>
<name>A0A285HRT2_9ACTN</name>